<proteinExistence type="predicted"/>
<comment type="caution">
    <text evidence="1">The sequence shown here is derived from an EMBL/GenBank/DDBJ whole genome shotgun (WGS) entry which is preliminary data.</text>
</comment>
<organism evidence="1">
    <name type="scientific">marine sediment metagenome</name>
    <dbReference type="NCBI Taxonomy" id="412755"/>
    <lineage>
        <taxon>unclassified sequences</taxon>
        <taxon>metagenomes</taxon>
        <taxon>ecological metagenomes</taxon>
    </lineage>
</organism>
<sequence>MKIQFIWFWGKPLFHWWAYPPDYKNRPVFKGKPIMWRLALGWVEIRIFARMRVD</sequence>
<reference evidence="1" key="1">
    <citation type="journal article" date="2014" name="Front. Microbiol.">
        <title>High frequency of phylogenetically diverse reductive dehalogenase-homologous genes in deep subseafloor sedimentary metagenomes.</title>
        <authorList>
            <person name="Kawai M."/>
            <person name="Futagami T."/>
            <person name="Toyoda A."/>
            <person name="Takaki Y."/>
            <person name="Nishi S."/>
            <person name="Hori S."/>
            <person name="Arai W."/>
            <person name="Tsubouchi T."/>
            <person name="Morono Y."/>
            <person name="Uchiyama I."/>
            <person name="Ito T."/>
            <person name="Fujiyama A."/>
            <person name="Inagaki F."/>
            <person name="Takami H."/>
        </authorList>
    </citation>
    <scope>NUCLEOTIDE SEQUENCE</scope>
    <source>
        <strain evidence="1">Expedition CK06-06</strain>
    </source>
</reference>
<evidence type="ECO:0000313" key="1">
    <source>
        <dbReference type="EMBL" id="GAG13507.1"/>
    </source>
</evidence>
<dbReference type="AlphaFoldDB" id="X0VQV0"/>
<name>X0VQV0_9ZZZZ</name>
<gene>
    <name evidence="1" type="ORF">S01H1_37717</name>
</gene>
<dbReference type="EMBL" id="BARS01023696">
    <property type="protein sequence ID" value="GAG13507.1"/>
    <property type="molecule type" value="Genomic_DNA"/>
</dbReference>
<protein>
    <submittedName>
        <fullName evidence="1">Uncharacterized protein</fullName>
    </submittedName>
</protein>
<accession>X0VQV0</accession>